<dbReference type="Gene3D" id="3.40.50.150">
    <property type="entry name" value="Vaccinia Virus protein VP39"/>
    <property type="match status" value="1"/>
</dbReference>
<dbReference type="Gene3D" id="1.10.150.170">
    <property type="entry name" value="Putative methyltransferase TM0872, insert domain"/>
    <property type="match status" value="1"/>
</dbReference>
<name>A0A1W9NZI1_UNCC3</name>
<dbReference type="GO" id="GO:0070475">
    <property type="term" value="P:rRNA base methylation"/>
    <property type="evidence" value="ECO:0007669"/>
    <property type="project" value="UniProtKB-UniRule"/>
</dbReference>
<evidence type="ECO:0000256" key="1">
    <source>
        <dbReference type="ARBA" id="ARBA00010396"/>
    </source>
</evidence>
<keyword evidence="4 6" id="KW-0808">Transferase</keyword>
<dbReference type="InterPro" id="IPR029063">
    <property type="entry name" value="SAM-dependent_MTases_sf"/>
</dbReference>
<dbReference type="AlphaFoldDB" id="A0A1W9NZI1"/>
<feature type="binding site" evidence="6">
    <location>
        <begin position="38"/>
        <end position="40"/>
    </location>
    <ligand>
        <name>S-adenosyl-L-methionine</name>
        <dbReference type="ChEBI" id="CHEBI:59789"/>
    </ligand>
</feature>
<dbReference type="PANTHER" id="PTHR11265">
    <property type="entry name" value="S-ADENOSYL-METHYLTRANSFERASE MRAW"/>
    <property type="match status" value="1"/>
</dbReference>
<dbReference type="Pfam" id="PF01795">
    <property type="entry name" value="Methyltransf_5"/>
    <property type="match status" value="1"/>
</dbReference>
<comment type="caution">
    <text evidence="7">The sequence shown here is derived from an EMBL/GenBank/DDBJ whole genome shotgun (WGS) entry which is preliminary data.</text>
</comment>
<feature type="binding site" evidence="6">
    <location>
        <position position="55"/>
    </location>
    <ligand>
        <name>S-adenosyl-L-methionine</name>
        <dbReference type="ChEBI" id="CHEBI:59789"/>
    </ligand>
</feature>
<dbReference type="Proteomes" id="UP000192520">
    <property type="component" value="Unassembled WGS sequence"/>
</dbReference>
<dbReference type="SUPFAM" id="SSF81799">
    <property type="entry name" value="Putative methyltransferase TM0872, insert domain"/>
    <property type="match status" value="1"/>
</dbReference>
<dbReference type="NCBIfam" id="TIGR00006">
    <property type="entry name" value="16S rRNA (cytosine(1402)-N(4))-methyltransferase RsmH"/>
    <property type="match status" value="1"/>
</dbReference>
<dbReference type="InterPro" id="IPR002903">
    <property type="entry name" value="RsmH"/>
</dbReference>
<gene>
    <name evidence="6" type="primary">rsmH</name>
    <name evidence="7" type="ORF">B5M47_02455</name>
</gene>
<dbReference type="GO" id="GO:0005737">
    <property type="term" value="C:cytoplasm"/>
    <property type="evidence" value="ECO:0007669"/>
    <property type="project" value="UniProtKB-SubCell"/>
</dbReference>
<keyword evidence="6" id="KW-0963">Cytoplasm</keyword>
<sequence>METPKQTDFHTPVLLEKVISYLNVRPGRKYIDATIGGGGHSSAILNKGGIVLGIDMDPESVNHVRQLLAAKSQTPISKCQIIKGNFRNLGEIARRHHFTQVDGILFDLGMSTWQIKHSNRGFTFMKDEPLDMRMDPSLTVTAADLVNGLTEKELTKLFKTYGNDPNAQRIAHNIVCARQLKAIKTTRQLAEIVKRSKRQTEKKKIHPATLAFQALRIAVNNEINNLKTALEQTISLLNPKGRIVVISFHSLEDKTAKHFFKQETKRGNLKILTKKPVQPSMQEITDNPSARSARLRAAEKINHAAET</sequence>
<proteinExistence type="inferred from homology"/>
<dbReference type="STRING" id="1968527.B5M47_02455"/>
<dbReference type="EMBL" id="MZGJ01000012">
    <property type="protein sequence ID" value="OQX50953.1"/>
    <property type="molecule type" value="Genomic_DNA"/>
</dbReference>
<feature type="binding site" evidence="6">
    <location>
        <position position="86"/>
    </location>
    <ligand>
        <name>S-adenosyl-L-methionine</name>
        <dbReference type="ChEBI" id="CHEBI:59789"/>
    </ligand>
</feature>
<dbReference type="PIRSF" id="PIRSF004486">
    <property type="entry name" value="MraW"/>
    <property type="match status" value="1"/>
</dbReference>
<comment type="subcellular location">
    <subcellularLocation>
        <location evidence="6">Cytoplasm</location>
    </subcellularLocation>
</comment>
<evidence type="ECO:0000256" key="6">
    <source>
        <dbReference type="HAMAP-Rule" id="MF_01007"/>
    </source>
</evidence>
<evidence type="ECO:0000313" key="7">
    <source>
        <dbReference type="EMBL" id="OQX50953.1"/>
    </source>
</evidence>
<keyword evidence="2 6" id="KW-0698">rRNA processing</keyword>
<dbReference type="PANTHER" id="PTHR11265:SF0">
    <property type="entry name" value="12S RRNA N4-METHYLCYTIDINE METHYLTRANSFERASE"/>
    <property type="match status" value="1"/>
</dbReference>
<feature type="binding site" evidence="6">
    <location>
        <position position="107"/>
    </location>
    <ligand>
        <name>S-adenosyl-L-methionine</name>
        <dbReference type="ChEBI" id="CHEBI:59789"/>
    </ligand>
</feature>
<dbReference type="GO" id="GO:0071424">
    <property type="term" value="F:rRNA (cytosine-N4-)-methyltransferase activity"/>
    <property type="evidence" value="ECO:0007669"/>
    <property type="project" value="UniProtKB-UniRule"/>
</dbReference>
<dbReference type="CDD" id="cd02440">
    <property type="entry name" value="AdoMet_MTases"/>
    <property type="match status" value="1"/>
</dbReference>
<evidence type="ECO:0000256" key="5">
    <source>
        <dbReference type="ARBA" id="ARBA00022691"/>
    </source>
</evidence>
<evidence type="ECO:0000256" key="3">
    <source>
        <dbReference type="ARBA" id="ARBA00022603"/>
    </source>
</evidence>
<evidence type="ECO:0000256" key="4">
    <source>
        <dbReference type="ARBA" id="ARBA00022679"/>
    </source>
</evidence>
<comment type="catalytic activity">
    <reaction evidence="6">
        <text>cytidine(1402) in 16S rRNA + S-adenosyl-L-methionine = N(4)-methylcytidine(1402) in 16S rRNA + S-adenosyl-L-homocysteine + H(+)</text>
        <dbReference type="Rhea" id="RHEA:42928"/>
        <dbReference type="Rhea" id="RHEA-COMP:10286"/>
        <dbReference type="Rhea" id="RHEA-COMP:10287"/>
        <dbReference type="ChEBI" id="CHEBI:15378"/>
        <dbReference type="ChEBI" id="CHEBI:57856"/>
        <dbReference type="ChEBI" id="CHEBI:59789"/>
        <dbReference type="ChEBI" id="CHEBI:74506"/>
        <dbReference type="ChEBI" id="CHEBI:82748"/>
        <dbReference type="EC" id="2.1.1.199"/>
    </reaction>
</comment>
<keyword evidence="5 6" id="KW-0949">S-adenosyl-L-methionine</keyword>
<reference evidence="8" key="1">
    <citation type="submission" date="2017-03" db="EMBL/GenBank/DDBJ databases">
        <title>Novel pathways for hydrocarbon cycling and metabolic interdependencies in hydrothermal sediment communities.</title>
        <authorList>
            <person name="Dombrowski N."/>
            <person name="Seitz K."/>
            <person name="Teske A."/>
            <person name="Baker B."/>
        </authorList>
    </citation>
    <scope>NUCLEOTIDE SEQUENCE [LARGE SCALE GENOMIC DNA]</scope>
</reference>
<dbReference type="SUPFAM" id="SSF53335">
    <property type="entry name" value="S-adenosyl-L-methionine-dependent methyltransferases"/>
    <property type="match status" value="1"/>
</dbReference>
<feature type="binding site" evidence="6">
    <location>
        <position position="114"/>
    </location>
    <ligand>
        <name>S-adenosyl-L-methionine</name>
        <dbReference type="ChEBI" id="CHEBI:59789"/>
    </ligand>
</feature>
<comment type="function">
    <text evidence="6">Specifically methylates the N4 position of cytidine in position 1402 (C1402) of 16S rRNA.</text>
</comment>
<keyword evidence="3 6" id="KW-0489">Methyltransferase</keyword>
<protein>
    <recommendedName>
        <fullName evidence="6">Ribosomal RNA small subunit methyltransferase H</fullName>
        <ecNumber evidence="6">2.1.1.199</ecNumber>
    </recommendedName>
    <alternativeName>
        <fullName evidence="6">16S rRNA m(4)C1402 methyltransferase</fullName>
    </alternativeName>
    <alternativeName>
        <fullName evidence="6">rRNA (cytosine-N(4)-)-methyltransferase RsmH</fullName>
    </alternativeName>
</protein>
<accession>A0A1W9NZI1</accession>
<organism evidence="7 8">
    <name type="scientific">candidate division CPR3 bacterium 4484_211</name>
    <dbReference type="NCBI Taxonomy" id="1968527"/>
    <lineage>
        <taxon>Bacteria</taxon>
        <taxon>Bacteria division CPR3</taxon>
    </lineage>
</organism>
<evidence type="ECO:0000256" key="2">
    <source>
        <dbReference type="ARBA" id="ARBA00022552"/>
    </source>
</evidence>
<comment type="similarity">
    <text evidence="1 6">Belongs to the methyltransferase superfamily. RsmH family.</text>
</comment>
<evidence type="ECO:0000313" key="8">
    <source>
        <dbReference type="Proteomes" id="UP000192520"/>
    </source>
</evidence>
<dbReference type="HAMAP" id="MF_01007">
    <property type="entry name" value="16SrRNA_methyltr_H"/>
    <property type="match status" value="1"/>
</dbReference>
<dbReference type="EC" id="2.1.1.199" evidence="6"/>
<dbReference type="InterPro" id="IPR023397">
    <property type="entry name" value="SAM-dep_MeTrfase_MraW_recog"/>
</dbReference>